<dbReference type="InterPro" id="IPR027417">
    <property type="entry name" value="P-loop_NTPase"/>
</dbReference>
<comment type="similarity">
    <text evidence="1">Belongs to the ABC transporter superfamily.</text>
</comment>
<evidence type="ECO:0000259" key="6">
    <source>
        <dbReference type="PROSITE" id="PS50893"/>
    </source>
</evidence>
<organism evidence="7 8">
    <name type="scientific">Frondihabitans sucicola</name>
    <dbReference type="NCBI Taxonomy" id="1268041"/>
    <lineage>
        <taxon>Bacteria</taxon>
        <taxon>Bacillati</taxon>
        <taxon>Actinomycetota</taxon>
        <taxon>Actinomycetes</taxon>
        <taxon>Micrococcales</taxon>
        <taxon>Microbacteriaceae</taxon>
        <taxon>Frondihabitans</taxon>
    </lineage>
</organism>
<dbReference type="InterPro" id="IPR003439">
    <property type="entry name" value="ABC_transporter-like_ATP-bd"/>
</dbReference>
<keyword evidence="3" id="KW-0547">Nucleotide-binding</keyword>
<dbReference type="InterPro" id="IPR003593">
    <property type="entry name" value="AAA+_ATPase"/>
</dbReference>
<feature type="region of interest" description="Disordered" evidence="5">
    <location>
        <begin position="246"/>
        <end position="271"/>
    </location>
</feature>
<dbReference type="PROSITE" id="PS50893">
    <property type="entry name" value="ABC_TRANSPORTER_2"/>
    <property type="match status" value="1"/>
</dbReference>
<dbReference type="Proteomes" id="UP001321486">
    <property type="component" value="Chromosome"/>
</dbReference>
<reference evidence="8" key="1">
    <citation type="journal article" date="2019" name="Int. J. Syst. Evol. Microbiol.">
        <title>The Global Catalogue of Microorganisms (GCM) 10K type strain sequencing project: providing services to taxonomists for standard genome sequencing and annotation.</title>
        <authorList>
            <consortium name="The Broad Institute Genomics Platform"/>
            <consortium name="The Broad Institute Genome Sequencing Center for Infectious Disease"/>
            <person name="Wu L."/>
            <person name="Ma J."/>
        </authorList>
    </citation>
    <scope>NUCLEOTIDE SEQUENCE [LARGE SCALE GENOMIC DNA]</scope>
    <source>
        <strain evidence="8">NBRC 108728</strain>
    </source>
</reference>
<evidence type="ECO:0000313" key="8">
    <source>
        <dbReference type="Proteomes" id="UP001321486"/>
    </source>
</evidence>
<dbReference type="InterPro" id="IPR017871">
    <property type="entry name" value="ABC_transporter-like_CS"/>
</dbReference>
<name>A0ABM8GND2_9MICO</name>
<evidence type="ECO:0000256" key="4">
    <source>
        <dbReference type="ARBA" id="ARBA00022840"/>
    </source>
</evidence>
<dbReference type="PANTHER" id="PTHR43553:SF24">
    <property type="entry name" value="ENERGY-COUPLING FACTOR TRANSPORTER ATP-BINDING PROTEIN ECFA1"/>
    <property type="match status" value="1"/>
</dbReference>
<dbReference type="Gene3D" id="3.40.50.300">
    <property type="entry name" value="P-loop containing nucleotide triphosphate hydrolases"/>
    <property type="match status" value="1"/>
</dbReference>
<dbReference type="Pfam" id="PF00005">
    <property type="entry name" value="ABC_tran"/>
    <property type="match status" value="1"/>
</dbReference>
<evidence type="ECO:0000256" key="5">
    <source>
        <dbReference type="SAM" id="MobiDB-lite"/>
    </source>
</evidence>
<gene>
    <name evidence="7" type="ORF">GCM10025867_21840</name>
</gene>
<dbReference type="SMART" id="SM00382">
    <property type="entry name" value="AAA"/>
    <property type="match status" value="1"/>
</dbReference>
<evidence type="ECO:0000313" key="7">
    <source>
        <dbReference type="EMBL" id="BDZ49943.1"/>
    </source>
</evidence>
<feature type="domain" description="ABC transporter" evidence="6">
    <location>
        <begin position="2"/>
        <end position="204"/>
    </location>
</feature>
<accession>A0ABM8GND2</accession>
<sequence length="271" mass="27884">MLGASGAGKSTLLAGLAGVLGGDEEGDDTGELLVDGGHPADQRGRVGLVLQDPDSQVVLARVGDDVAFGPENLGVPRDEIWDRVGSSLEAVGLQLPLDASTSELSGGQKQRLALAGALAMRPGLLLLDEPTANLDPAGVQEVRDSVARVVDETGATLVVVEHRVSVWLPLVDRVIVLAASGASSPTGVPIACSPSRPTRCRRQASGFRGEHPSCRPGPDARLATEPFSTRSSSAWVAVGACRSLTASARGSSRAGPSPSPARTARASRPWR</sequence>
<evidence type="ECO:0000256" key="1">
    <source>
        <dbReference type="ARBA" id="ARBA00005417"/>
    </source>
</evidence>
<keyword evidence="2" id="KW-0813">Transport</keyword>
<proteinExistence type="inferred from homology"/>
<protein>
    <recommendedName>
        <fullName evidence="6">ABC transporter domain-containing protein</fullName>
    </recommendedName>
</protein>
<dbReference type="PANTHER" id="PTHR43553">
    <property type="entry name" value="HEAVY METAL TRANSPORTER"/>
    <property type="match status" value="1"/>
</dbReference>
<dbReference type="PROSITE" id="PS00211">
    <property type="entry name" value="ABC_TRANSPORTER_1"/>
    <property type="match status" value="1"/>
</dbReference>
<dbReference type="SUPFAM" id="SSF52540">
    <property type="entry name" value="P-loop containing nucleoside triphosphate hydrolases"/>
    <property type="match status" value="1"/>
</dbReference>
<evidence type="ECO:0000256" key="3">
    <source>
        <dbReference type="ARBA" id="ARBA00022741"/>
    </source>
</evidence>
<feature type="region of interest" description="Disordered" evidence="5">
    <location>
        <begin position="203"/>
        <end position="224"/>
    </location>
</feature>
<keyword evidence="8" id="KW-1185">Reference proteome</keyword>
<dbReference type="CDD" id="cd03225">
    <property type="entry name" value="ABC_cobalt_CbiO_domain1"/>
    <property type="match status" value="1"/>
</dbReference>
<dbReference type="InterPro" id="IPR050095">
    <property type="entry name" value="ECF_ABC_transporter_ATP-bd"/>
</dbReference>
<keyword evidence="4" id="KW-0067">ATP-binding</keyword>
<evidence type="ECO:0000256" key="2">
    <source>
        <dbReference type="ARBA" id="ARBA00022448"/>
    </source>
</evidence>
<dbReference type="EMBL" id="AP027732">
    <property type="protein sequence ID" value="BDZ49943.1"/>
    <property type="molecule type" value="Genomic_DNA"/>
</dbReference>
<dbReference type="InterPro" id="IPR015856">
    <property type="entry name" value="ABC_transpr_CbiO/EcfA_su"/>
</dbReference>